<comment type="caution">
    <text evidence="4">The sequence shown here is derived from an EMBL/GenBank/DDBJ whole genome shotgun (WGS) entry which is preliminary data.</text>
</comment>
<dbReference type="EMBL" id="ANBP01000002">
    <property type="protein sequence ID" value="KAB7759267.1"/>
    <property type="molecule type" value="Genomic_DNA"/>
</dbReference>
<evidence type="ECO:0000256" key="1">
    <source>
        <dbReference type="ARBA" id="ARBA00007118"/>
    </source>
</evidence>
<keyword evidence="5" id="KW-1185">Reference proteome</keyword>
<protein>
    <submittedName>
        <fullName evidence="4">Nitroreductase</fullName>
    </submittedName>
</protein>
<sequence>MTATPRSHTRTGRPELPVLLLRVWRAIWLRATSTPHGRERRYVKRGIREYKRSAASGAAPYLLRRNVHRIEKGLTMRPVRDTFATDYIRPTVDAFRAGLRTGTLRPGHPEFNWIYSVLRTYFDVTASSSHRAIVSAREAFGDAASTIDVETPDSGPHPAIPLQPTVKIDDLEALAVGRRSVRWFTSEPVARDLVDRAVAVGAESPTACNRQPYRFEIFDDPVSTAKVAAIPMGTDGYDHQIPGLIVIIGDLAAFFDPRDRHLIYIDSCLAAMGVIYALEAQGVNTCCINWPDLPEREVEMRKLLGLKPSERVVMLIAYGYADPDAMVPYSAKRLIDEIRTYRTL</sequence>
<dbReference type="PANTHER" id="PTHR43673">
    <property type="entry name" value="NAD(P)H NITROREDUCTASE YDGI-RELATED"/>
    <property type="match status" value="1"/>
</dbReference>
<reference evidence="4 5" key="1">
    <citation type="submission" date="2012-10" db="EMBL/GenBank/DDBJ databases">
        <title>The draft sequence of the Mycobacterium pheli genome.</title>
        <authorList>
            <person name="Pettersson B.M.F."/>
            <person name="Das S."/>
            <person name="Dasgupta S."/>
            <person name="Bhattacharya A."/>
            <person name="Kirsebom L.A."/>
        </authorList>
    </citation>
    <scope>NUCLEOTIDE SEQUENCE [LARGE SCALE GENOMIC DNA]</scope>
    <source>
        <strain evidence="4 5">CCUG 21000</strain>
    </source>
</reference>
<feature type="domain" description="Nitroreductase" evidence="3">
    <location>
        <begin position="176"/>
        <end position="221"/>
    </location>
</feature>
<name>A0A5N5VEN7_MYCPH</name>
<organism evidence="4 5">
    <name type="scientific">Mycolicibacterium phlei DSM 43239 = CCUG 21000</name>
    <dbReference type="NCBI Taxonomy" id="1226750"/>
    <lineage>
        <taxon>Bacteria</taxon>
        <taxon>Bacillati</taxon>
        <taxon>Actinomycetota</taxon>
        <taxon>Actinomycetes</taxon>
        <taxon>Mycobacteriales</taxon>
        <taxon>Mycobacteriaceae</taxon>
        <taxon>Mycolicibacterium</taxon>
    </lineage>
</organism>
<feature type="domain" description="Nitroreductase" evidence="3">
    <location>
        <begin position="242"/>
        <end position="320"/>
    </location>
</feature>
<dbReference type="AlphaFoldDB" id="A0A5N5VEN7"/>
<dbReference type="CDD" id="cd02062">
    <property type="entry name" value="Nitro_FMN_reductase"/>
    <property type="match status" value="1"/>
</dbReference>
<dbReference type="InterPro" id="IPR029479">
    <property type="entry name" value="Nitroreductase"/>
</dbReference>
<gene>
    <name evidence="4" type="ORF">MPHL21000_03340</name>
</gene>
<evidence type="ECO:0000256" key="2">
    <source>
        <dbReference type="ARBA" id="ARBA00023002"/>
    </source>
</evidence>
<dbReference type="Gene3D" id="3.40.109.10">
    <property type="entry name" value="NADH Oxidase"/>
    <property type="match status" value="1"/>
</dbReference>
<dbReference type="Proteomes" id="UP000325690">
    <property type="component" value="Unassembled WGS sequence"/>
</dbReference>
<evidence type="ECO:0000259" key="3">
    <source>
        <dbReference type="Pfam" id="PF00881"/>
    </source>
</evidence>
<evidence type="ECO:0000313" key="5">
    <source>
        <dbReference type="Proteomes" id="UP000325690"/>
    </source>
</evidence>
<dbReference type="PANTHER" id="PTHR43673:SF10">
    <property type="entry name" value="NADH DEHYDROGENASE_NAD(P)H NITROREDUCTASE XCC3605-RELATED"/>
    <property type="match status" value="1"/>
</dbReference>
<accession>A0A5N5VEN7</accession>
<dbReference type="SUPFAM" id="SSF55469">
    <property type="entry name" value="FMN-dependent nitroreductase-like"/>
    <property type="match status" value="1"/>
</dbReference>
<keyword evidence="2" id="KW-0560">Oxidoreductase</keyword>
<evidence type="ECO:0000313" key="4">
    <source>
        <dbReference type="EMBL" id="KAB7759267.1"/>
    </source>
</evidence>
<dbReference type="GeneID" id="74301374"/>
<dbReference type="InterPro" id="IPR000415">
    <property type="entry name" value="Nitroreductase-like"/>
</dbReference>
<dbReference type="GO" id="GO:0016491">
    <property type="term" value="F:oxidoreductase activity"/>
    <property type="evidence" value="ECO:0007669"/>
    <property type="project" value="UniProtKB-KW"/>
</dbReference>
<comment type="similarity">
    <text evidence="1">Belongs to the nitroreductase family.</text>
</comment>
<dbReference type="Pfam" id="PF00881">
    <property type="entry name" value="Nitroreductase"/>
    <property type="match status" value="2"/>
</dbReference>
<proteinExistence type="inferred from homology"/>
<dbReference type="RefSeq" id="WP_003886125.1">
    <property type="nucleotide sequence ID" value="NZ_ANBO01000042.1"/>
</dbReference>